<organism evidence="1 2">
    <name type="scientific">Stratiformator vulcanicus</name>
    <dbReference type="NCBI Taxonomy" id="2527980"/>
    <lineage>
        <taxon>Bacteria</taxon>
        <taxon>Pseudomonadati</taxon>
        <taxon>Planctomycetota</taxon>
        <taxon>Planctomycetia</taxon>
        <taxon>Planctomycetales</taxon>
        <taxon>Planctomycetaceae</taxon>
        <taxon>Stratiformator</taxon>
    </lineage>
</organism>
<accession>A0A517QXV7</accession>
<keyword evidence="2" id="KW-1185">Reference proteome</keyword>
<dbReference type="Proteomes" id="UP000317318">
    <property type="component" value="Chromosome"/>
</dbReference>
<gene>
    <name evidence="1" type="ORF">Pan189_08420</name>
</gene>
<dbReference type="EMBL" id="CP036268">
    <property type="protein sequence ID" value="QDT36485.1"/>
    <property type="molecule type" value="Genomic_DNA"/>
</dbReference>
<dbReference type="KEGG" id="svp:Pan189_08420"/>
<dbReference type="OrthoDB" id="211605at2"/>
<evidence type="ECO:0000313" key="1">
    <source>
        <dbReference type="EMBL" id="QDT36485.1"/>
    </source>
</evidence>
<reference evidence="1 2" key="1">
    <citation type="submission" date="2019-02" db="EMBL/GenBank/DDBJ databases">
        <title>Deep-cultivation of Planctomycetes and their phenomic and genomic characterization uncovers novel biology.</title>
        <authorList>
            <person name="Wiegand S."/>
            <person name="Jogler M."/>
            <person name="Boedeker C."/>
            <person name="Pinto D."/>
            <person name="Vollmers J."/>
            <person name="Rivas-Marin E."/>
            <person name="Kohn T."/>
            <person name="Peeters S.H."/>
            <person name="Heuer A."/>
            <person name="Rast P."/>
            <person name="Oberbeckmann S."/>
            <person name="Bunk B."/>
            <person name="Jeske O."/>
            <person name="Meyerdierks A."/>
            <person name="Storesund J.E."/>
            <person name="Kallscheuer N."/>
            <person name="Luecker S."/>
            <person name="Lage O.M."/>
            <person name="Pohl T."/>
            <person name="Merkel B.J."/>
            <person name="Hornburger P."/>
            <person name="Mueller R.-W."/>
            <person name="Bruemmer F."/>
            <person name="Labrenz M."/>
            <person name="Spormann A.M."/>
            <person name="Op den Camp H."/>
            <person name="Overmann J."/>
            <person name="Amann R."/>
            <person name="Jetten M.S.M."/>
            <person name="Mascher T."/>
            <person name="Medema M.H."/>
            <person name="Devos D.P."/>
            <person name="Kaster A.-K."/>
            <person name="Ovreas L."/>
            <person name="Rohde M."/>
            <person name="Galperin M.Y."/>
            <person name="Jogler C."/>
        </authorList>
    </citation>
    <scope>NUCLEOTIDE SEQUENCE [LARGE SCALE GENOMIC DNA]</scope>
    <source>
        <strain evidence="1 2">Pan189</strain>
    </source>
</reference>
<protein>
    <submittedName>
        <fullName evidence="1">Uncharacterized protein</fullName>
    </submittedName>
</protein>
<dbReference type="AlphaFoldDB" id="A0A517QXV7"/>
<evidence type="ECO:0000313" key="2">
    <source>
        <dbReference type="Proteomes" id="UP000317318"/>
    </source>
</evidence>
<proteinExistence type="predicted"/>
<name>A0A517QXV7_9PLAN</name>
<dbReference type="RefSeq" id="WP_145362688.1">
    <property type="nucleotide sequence ID" value="NZ_CP036268.1"/>
</dbReference>
<sequence length="229" mass="24769">MSESKVIDDIVAAVLSQLKASAKGDATPVPQSAEKAPAITIDAAVITESVLEKQWERKNVLKIGDRSLLTPSAKDFLKRNHVDWVRASTTVQPAESEGGAGRWLFYPVSVTKSGLSVSDRVIKNSKMAFRRELVGCPAEATDHATAELLRGAADGAIVITNEPEVAACRANRSRGIRGCVATDPDQVDRVTRQLNPNYWAVTELQAFRFGQILNAIVSRAASGRRKETS</sequence>